<reference evidence="1" key="1">
    <citation type="submission" date="2021-02" db="EMBL/GenBank/DDBJ databases">
        <authorList>
            <consortium name="DOE Joint Genome Institute"/>
            <person name="Ahrendt S."/>
            <person name="Looney B.P."/>
            <person name="Miyauchi S."/>
            <person name="Morin E."/>
            <person name="Drula E."/>
            <person name="Courty P.E."/>
            <person name="Chicoki N."/>
            <person name="Fauchery L."/>
            <person name="Kohler A."/>
            <person name="Kuo A."/>
            <person name="Labutti K."/>
            <person name="Pangilinan J."/>
            <person name="Lipzen A."/>
            <person name="Riley R."/>
            <person name="Andreopoulos W."/>
            <person name="He G."/>
            <person name="Johnson J."/>
            <person name="Barry K.W."/>
            <person name="Grigoriev I.V."/>
            <person name="Nagy L."/>
            <person name="Hibbett D."/>
            <person name="Henrissat B."/>
            <person name="Matheny P.B."/>
            <person name="Labbe J."/>
            <person name="Martin F."/>
        </authorList>
    </citation>
    <scope>NUCLEOTIDE SEQUENCE</scope>
    <source>
        <strain evidence="1">FP105234-sp</strain>
    </source>
</reference>
<dbReference type="EMBL" id="MU275842">
    <property type="protein sequence ID" value="KAI0053050.1"/>
    <property type="molecule type" value="Genomic_DNA"/>
</dbReference>
<comment type="caution">
    <text evidence="1">The sequence shown here is derived from an EMBL/GenBank/DDBJ whole genome shotgun (WGS) entry which is preliminary data.</text>
</comment>
<reference evidence="1" key="2">
    <citation type="journal article" date="2022" name="New Phytol.">
        <title>Evolutionary transition to the ectomycorrhizal habit in the genomes of a hyperdiverse lineage of mushroom-forming fungi.</title>
        <authorList>
            <person name="Looney B."/>
            <person name="Miyauchi S."/>
            <person name="Morin E."/>
            <person name="Drula E."/>
            <person name="Courty P.E."/>
            <person name="Kohler A."/>
            <person name="Kuo A."/>
            <person name="LaButti K."/>
            <person name="Pangilinan J."/>
            <person name="Lipzen A."/>
            <person name="Riley R."/>
            <person name="Andreopoulos W."/>
            <person name="He G."/>
            <person name="Johnson J."/>
            <person name="Nolan M."/>
            <person name="Tritt A."/>
            <person name="Barry K.W."/>
            <person name="Grigoriev I.V."/>
            <person name="Nagy L.G."/>
            <person name="Hibbett D."/>
            <person name="Henrissat B."/>
            <person name="Matheny P.B."/>
            <person name="Labbe J."/>
            <person name="Martin F.M."/>
        </authorList>
    </citation>
    <scope>NUCLEOTIDE SEQUENCE</scope>
    <source>
        <strain evidence="1">FP105234-sp</strain>
    </source>
</reference>
<sequence length="197" mass="22055">MDTHITPPLADSSNAITLPRRPASQSTAISPEARLLAFSAIVFPFALIPFLALRRSLIGLHAKVDHVRSSADGAQRELKGALWELSVRKEEYARLQSQLSETRRELQTLRSQARGMETSHSVKEQEIRGQIQDLLKSRDIDRAHALRMRELGTSLADIAAFMQEVEIQQGFVTKRDDGRGIERLRRLALQLGASGKH</sequence>
<gene>
    <name evidence="1" type="ORF">FA95DRAFT_1482569</name>
</gene>
<name>A0ACB8SAX5_9AGAM</name>
<evidence type="ECO:0000313" key="1">
    <source>
        <dbReference type="EMBL" id="KAI0053050.1"/>
    </source>
</evidence>
<accession>A0ACB8SAX5</accession>
<keyword evidence="2" id="KW-1185">Reference proteome</keyword>
<protein>
    <submittedName>
        <fullName evidence="1">Uncharacterized protein</fullName>
    </submittedName>
</protein>
<organism evidence="1 2">
    <name type="scientific">Auriscalpium vulgare</name>
    <dbReference type="NCBI Taxonomy" id="40419"/>
    <lineage>
        <taxon>Eukaryota</taxon>
        <taxon>Fungi</taxon>
        <taxon>Dikarya</taxon>
        <taxon>Basidiomycota</taxon>
        <taxon>Agaricomycotina</taxon>
        <taxon>Agaricomycetes</taxon>
        <taxon>Russulales</taxon>
        <taxon>Auriscalpiaceae</taxon>
        <taxon>Auriscalpium</taxon>
    </lineage>
</organism>
<proteinExistence type="predicted"/>
<evidence type="ECO:0000313" key="2">
    <source>
        <dbReference type="Proteomes" id="UP000814033"/>
    </source>
</evidence>
<dbReference type="Proteomes" id="UP000814033">
    <property type="component" value="Unassembled WGS sequence"/>
</dbReference>